<dbReference type="GO" id="GO:0015252">
    <property type="term" value="F:proton channel activity"/>
    <property type="evidence" value="ECO:0007669"/>
    <property type="project" value="InterPro"/>
</dbReference>
<keyword evidence="6" id="KW-0631">Potassium channel</keyword>
<feature type="transmembrane region" description="Helical" evidence="14">
    <location>
        <begin position="38"/>
        <end position="63"/>
    </location>
</feature>
<evidence type="ECO:0000256" key="13">
    <source>
        <dbReference type="SAM" id="MobiDB-lite"/>
    </source>
</evidence>
<feature type="transmembrane region" description="Helical" evidence="14">
    <location>
        <begin position="75"/>
        <end position="92"/>
    </location>
</feature>
<evidence type="ECO:0000256" key="8">
    <source>
        <dbReference type="ARBA" id="ARBA00022989"/>
    </source>
</evidence>
<comment type="similarity">
    <text evidence="2">Belongs to the TMEM175 family.</text>
</comment>
<keyword evidence="8 14" id="KW-1133">Transmembrane helix</keyword>
<evidence type="ECO:0000256" key="10">
    <source>
        <dbReference type="ARBA" id="ARBA00023136"/>
    </source>
</evidence>
<evidence type="ECO:0008006" key="17">
    <source>
        <dbReference type="Google" id="ProtNLM"/>
    </source>
</evidence>
<evidence type="ECO:0000313" key="15">
    <source>
        <dbReference type="EMBL" id="OJG36065.1"/>
    </source>
</evidence>
<dbReference type="AlphaFoldDB" id="A0A1L8SVN3"/>
<keyword evidence="10 14" id="KW-0472">Membrane</keyword>
<organism evidence="15 16">
    <name type="scientific">Enterococcus devriesei</name>
    <dbReference type="NCBI Taxonomy" id="319970"/>
    <lineage>
        <taxon>Bacteria</taxon>
        <taxon>Bacillati</taxon>
        <taxon>Bacillota</taxon>
        <taxon>Bacilli</taxon>
        <taxon>Lactobacillales</taxon>
        <taxon>Enterococcaceae</taxon>
        <taxon>Enterococcus</taxon>
    </lineage>
</organism>
<evidence type="ECO:0000256" key="6">
    <source>
        <dbReference type="ARBA" id="ARBA00022826"/>
    </source>
</evidence>
<keyword evidence="5 14" id="KW-0812">Transmembrane</keyword>
<evidence type="ECO:0000313" key="16">
    <source>
        <dbReference type="Proteomes" id="UP000183700"/>
    </source>
</evidence>
<evidence type="ECO:0000256" key="14">
    <source>
        <dbReference type="SAM" id="Phobius"/>
    </source>
</evidence>
<keyword evidence="9" id="KW-0406">Ion transport</keyword>
<keyword evidence="3" id="KW-0813">Transport</keyword>
<evidence type="ECO:0000256" key="7">
    <source>
        <dbReference type="ARBA" id="ARBA00022958"/>
    </source>
</evidence>
<feature type="transmembrane region" description="Helical" evidence="14">
    <location>
        <begin position="104"/>
        <end position="130"/>
    </location>
</feature>
<name>A0A1L8SVN3_9ENTE</name>
<comment type="subcellular location">
    <subcellularLocation>
        <location evidence="1">Membrane</location>
        <topology evidence="1">Multi-pass membrane protein</topology>
    </subcellularLocation>
</comment>
<dbReference type="OrthoDB" id="7626281at2"/>
<proteinExistence type="inferred from homology"/>
<comment type="caution">
    <text evidence="15">The sequence shown here is derived from an EMBL/GenBank/DDBJ whole genome shotgun (WGS) entry which is preliminary data.</text>
</comment>
<accession>A0A1L8SVN3</accession>
<keyword evidence="16" id="KW-1185">Reference proteome</keyword>
<evidence type="ECO:0000256" key="9">
    <source>
        <dbReference type="ARBA" id="ARBA00023065"/>
    </source>
</evidence>
<comment type="catalytic activity">
    <reaction evidence="12">
        <text>K(+)(in) = K(+)(out)</text>
        <dbReference type="Rhea" id="RHEA:29463"/>
        <dbReference type="ChEBI" id="CHEBI:29103"/>
    </reaction>
</comment>
<sequence length="303" mass="35522">MKERVVVFGDAIIAIILTIIVLELPIQYGSTGTVDIHSLFSAVGIYFISFCFVANLWFQTAYAFNRIEQVKNKNLVIYLLLLFFLSLVPSATRLLIEDTIQQTILIYGVLTLIVILIMRRLIVTLTEQAISDEKSRKRRVTELNRQDMVAIGFRIALLVFGHFYVRAALIIYLILPILAFLQNIVDREEDDLVASLDTEQQADYFQYRNKLWGNTMNRYSRLLRDSMKANSSENPDRWKQIMDEWGQQIQQEVEERQKNLSKLSGPEQHRVEMEISRLQQQQQKLAKQKEMTEKRMQLRNEKR</sequence>
<keyword evidence="4" id="KW-0633">Potassium transport</keyword>
<dbReference type="EMBL" id="JXKM01000004">
    <property type="protein sequence ID" value="OJG36065.1"/>
    <property type="molecule type" value="Genomic_DNA"/>
</dbReference>
<dbReference type="Proteomes" id="UP000183700">
    <property type="component" value="Unassembled WGS sequence"/>
</dbReference>
<dbReference type="GO" id="GO:0016020">
    <property type="term" value="C:membrane"/>
    <property type="evidence" value="ECO:0007669"/>
    <property type="project" value="UniProtKB-SubCell"/>
</dbReference>
<feature type="region of interest" description="Disordered" evidence="13">
    <location>
        <begin position="276"/>
        <end position="303"/>
    </location>
</feature>
<evidence type="ECO:0000256" key="3">
    <source>
        <dbReference type="ARBA" id="ARBA00022448"/>
    </source>
</evidence>
<dbReference type="GO" id="GO:0005267">
    <property type="term" value="F:potassium channel activity"/>
    <property type="evidence" value="ECO:0007669"/>
    <property type="project" value="UniProtKB-KW"/>
</dbReference>
<feature type="transmembrane region" description="Helical" evidence="14">
    <location>
        <begin position="151"/>
        <end position="175"/>
    </location>
</feature>
<dbReference type="InterPro" id="IPR010617">
    <property type="entry name" value="TMEM175-like"/>
</dbReference>
<feature type="transmembrane region" description="Helical" evidence="14">
    <location>
        <begin position="7"/>
        <end position="26"/>
    </location>
</feature>
<evidence type="ECO:0000256" key="11">
    <source>
        <dbReference type="ARBA" id="ARBA00023303"/>
    </source>
</evidence>
<dbReference type="RefSeq" id="WP_071862019.1">
    <property type="nucleotide sequence ID" value="NZ_JBHLVS010000013.1"/>
</dbReference>
<evidence type="ECO:0000256" key="12">
    <source>
        <dbReference type="ARBA" id="ARBA00034430"/>
    </source>
</evidence>
<evidence type="ECO:0000256" key="4">
    <source>
        <dbReference type="ARBA" id="ARBA00022538"/>
    </source>
</evidence>
<evidence type="ECO:0000256" key="5">
    <source>
        <dbReference type="ARBA" id="ARBA00022692"/>
    </source>
</evidence>
<evidence type="ECO:0000256" key="2">
    <source>
        <dbReference type="ARBA" id="ARBA00006920"/>
    </source>
</evidence>
<evidence type="ECO:0000256" key="1">
    <source>
        <dbReference type="ARBA" id="ARBA00004141"/>
    </source>
</evidence>
<feature type="compositionally biased region" description="Basic and acidic residues" evidence="13">
    <location>
        <begin position="287"/>
        <end position="303"/>
    </location>
</feature>
<keyword evidence="11" id="KW-0407">Ion channel</keyword>
<dbReference type="Pfam" id="PF06736">
    <property type="entry name" value="TMEM175"/>
    <property type="match status" value="1"/>
</dbReference>
<keyword evidence="7" id="KW-0630">Potassium</keyword>
<dbReference type="STRING" id="319970.RV00_GL002209"/>
<protein>
    <recommendedName>
        <fullName evidence="17">Integral membrane protein</fullName>
    </recommendedName>
</protein>
<gene>
    <name evidence="15" type="ORF">RV00_GL002209</name>
</gene>
<reference evidence="15 16" key="1">
    <citation type="submission" date="2014-12" db="EMBL/GenBank/DDBJ databases">
        <title>Draft genome sequences of 29 type strains of Enterococci.</title>
        <authorList>
            <person name="Zhong Z."/>
            <person name="Sun Z."/>
            <person name="Liu W."/>
            <person name="Zhang W."/>
            <person name="Zhang H."/>
        </authorList>
    </citation>
    <scope>NUCLEOTIDE SEQUENCE [LARGE SCALE GENOMIC DNA]</scope>
    <source>
        <strain evidence="15 16">DSM 22802</strain>
    </source>
</reference>